<evidence type="ECO:0000313" key="10">
    <source>
        <dbReference type="EMBL" id="SFL67440.1"/>
    </source>
</evidence>
<proteinExistence type="inferred from homology"/>
<dbReference type="SUPFAM" id="SSF103054">
    <property type="entry name" value="General secretion pathway protein M, EpsM"/>
    <property type="match status" value="1"/>
</dbReference>
<dbReference type="RefSeq" id="WP_090191929.1">
    <property type="nucleotide sequence ID" value="NZ_CAXYBM010000011.1"/>
</dbReference>
<reference evidence="10 11" key="1">
    <citation type="submission" date="2016-10" db="EMBL/GenBank/DDBJ databases">
        <authorList>
            <person name="de Groot N.N."/>
        </authorList>
    </citation>
    <scope>NUCLEOTIDE SEQUENCE [LARGE SCALE GENOMIC DNA]</scope>
    <source>
        <strain evidence="10 11">DSM 16199</strain>
    </source>
</reference>
<dbReference type="Gene3D" id="3.30.1360.100">
    <property type="entry name" value="General secretion pathway protein M, EpsM"/>
    <property type="match status" value="1"/>
</dbReference>
<keyword evidence="8" id="KW-1133">Transmembrane helix</keyword>
<keyword evidence="6" id="KW-0812">Transmembrane</keyword>
<dbReference type="EMBL" id="FOTF01000040">
    <property type="protein sequence ID" value="SFL67440.1"/>
    <property type="molecule type" value="Genomic_DNA"/>
</dbReference>
<dbReference type="Proteomes" id="UP000199550">
    <property type="component" value="Unassembled WGS sequence"/>
</dbReference>
<comment type="subcellular location">
    <subcellularLocation>
        <location evidence="1">Cell inner membrane</location>
        <topology evidence="1">Single-pass membrane protein</topology>
    </subcellularLocation>
</comment>
<name>A0A1I4JLK2_9RHOB</name>
<dbReference type="STRING" id="195913.SAMN04488004_1409"/>
<dbReference type="AlphaFoldDB" id="A0A1I4JLK2"/>
<evidence type="ECO:0000256" key="5">
    <source>
        <dbReference type="ARBA" id="ARBA00022519"/>
    </source>
</evidence>
<gene>
    <name evidence="10" type="ORF">SAMN04488004_1409</name>
</gene>
<organism evidence="10 11">
    <name type="scientific">Loktanella salsilacus</name>
    <dbReference type="NCBI Taxonomy" id="195913"/>
    <lineage>
        <taxon>Bacteria</taxon>
        <taxon>Pseudomonadati</taxon>
        <taxon>Pseudomonadota</taxon>
        <taxon>Alphaproteobacteria</taxon>
        <taxon>Rhodobacterales</taxon>
        <taxon>Roseobacteraceae</taxon>
        <taxon>Loktanella</taxon>
    </lineage>
</organism>
<keyword evidence="5" id="KW-0997">Cell inner membrane</keyword>
<evidence type="ECO:0000256" key="2">
    <source>
        <dbReference type="ARBA" id="ARBA00010637"/>
    </source>
</evidence>
<evidence type="ECO:0000256" key="1">
    <source>
        <dbReference type="ARBA" id="ARBA00004377"/>
    </source>
</evidence>
<keyword evidence="4" id="KW-1003">Cell membrane</keyword>
<protein>
    <submittedName>
        <fullName evidence="10">Type II secretion system (T2SS), protein M</fullName>
    </submittedName>
</protein>
<dbReference type="InterPro" id="IPR007690">
    <property type="entry name" value="T2SS_GspM"/>
</dbReference>
<dbReference type="OrthoDB" id="7778866at2"/>
<accession>A0A1I4JLK2</accession>
<dbReference type="GO" id="GO:0015628">
    <property type="term" value="P:protein secretion by the type II secretion system"/>
    <property type="evidence" value="ECO:0007669"/>
    <property type="project" value="InterPro"/>
</dbReference>
<evidence type="ECO:0000256" key="7">
    <source>
        <dbReference type="ARBA" id="ARBA00022927"/>
    </source>
</evidence>
<comment type="similarity">
    <text evidence="2">Belongs to the GSP M family.</text>
</comment>
<dbReference type="GO" id="GO:0005886">
    <property type="term" value="C:plasma membrane"/>
    <property type="evidence" value="ECO:0007669"/>
    <property type="project" value="UniProtKB-SubCell"/>
</dbReference>
<keyword evidence="7" id="KW-0653">Protein transport</keyword>
<evidence type="ECO:0000256" key="3">
    <source>
        <dbReference type="ARBA" id="ARBA00022448"/>
    </source>
</evidence>
<evidence type="ECO:0000256" key="4">
    <source>
        <dbReference type="ARBA" id="ARBA00022475"/>
    </source>
</evidence>
<sequence>MTRWFNSLTMRERVLLVGLVPLAVMFGLFQFAWVPLQQTRAAHLTDIAAYRLVSSAAARLQADPAPIAVPAPTDPIATRVTQSAESAGLQLRRLEPDGTGLRVTLDEVPFQSIMLWMSDMEANFAVRVAAIELDRRPAPGAISARLLLEDMQ</sequence>
<keyword evidence="11" id="KW-1185">Reference proteome</keyword>
<dbReference type="InterPro" id="IPR023229">
    <property type="entry name" value="T2SS_M_periplasmic_sf"/>
</dbReference>
<evidence type="ECO:0000313" key="11">
    <source>
        <dbReference type="Proteomes" id="UP000199550"/>
    </source>
</evidence>
<keyword evidence="9" id="KW-0472">Membrane</keyword>
<keyword evidence="3" id="KW-0813">Transport</keyword>
<evidence type="ECO:0000256" key="8">
    <source>
        <dbReference type="ARBA" id="ARBA00022989"/>
    </source>
</evidence>
<evidence type="ECO:0000256" key="6">
    <source>
        <dbReference type="ARBA" id="ARBA00022692"/>
    </source>
</evidence>
<dbReference type="GO" id="GO:0015627">
    <property type="term" value="C:type II protein secretion system complex"/>
    <property type="evidence" value="ECO:0007669"/>
    <property type="project" value="InterPro"/>
</dbReference>
<evidence type="ECO:0000256" key="9">
    <source>
        <dbReference type="ARBA" id="ARBA00023136"/>
    </source>
</evidence>
<dbReference type="Pfam" id="PF04612">
    <property type="entry name" value="T2SSM"/>
    <property type="match status" value="1"/>
</dbReference>